<dbReference type="Pfam" id="PF05147">
    <property type="entry name" value="LANC_like"/>
    <property type="match status" value="1"/>
</dbReference>
<comment type="caution">
    <text evidence="1">The sequence shown here is derived from an EMBL/GenBank/DDBJ whole genome shotgun (WGS) entry which is preliminary data.</text>
</comment>
<gene>
    <name evidence="1" type="ORF">LV89_03106</name>
</gene>
<organism evidence="1 2">
    <name type="scientific">Arcicella aurantiaca</name>
    <dbReference type="NCBI Taxonomy" id="591202"/>
    <lineage>
        <taxon>Bacteria</taxon>
        <taxon>Pseudomonadati</taxon>
        <taxon>Bacteroidota</taxon>
        <taxon>Cytophagia</taxon>
        <taxon>Cytophagales</taxon>
        <taxon>Flectobacillaceae</taxon>
        <taxon>Arcicella</taxon>
    </lineage>
</organism>
<dbReference type="RefSeq" id="WP_109743811.1">
    <property type="nucleotide sequence ID" value="NZ_QGGO01000016.1"/>
</dbReference>
<dbReference type="OrthoDB" id="949634at2"/>
<reference evidence="1 2" key="1">
    <citation type="submission" date="2018-05" db="EMBL/GenBank/DDBJ databases">
        <title>Genomic Encyclopedia of Archaeal and Bacterial Type Strains, Phase II (KMG-II): from individual species to whole genera.</title>
        <authorList>
            <person name="Goeker M."/>
        </authorList>
    </citation>
    <scope>NUCLEOTIDE SEQUENCE [LARGE SCALE GENOMIC DNA]</scope>
    <source>
        <strain evidence="1 2">DSM 22214</strain>
    </source>
</reference>
<accession>A0A316E2M3</accession>
<dbReference type="InterPro" id="IPR007822">
    <property type="entry name" value="LANC-like"/>
</dbReference>
<dbReference type="EMBL" id="QGGO01000016">
    <property type="protein sequence ID" value="PWK23898.1"/>
    <property type="molecule type" value="Genomic_DNA"/>
</dbReference>
<dbReference type="Proteomes" id="UP000245489">
    <property type="component" value="Unassembled WGS sequence"/>
</dbReference>
<dbReference type="Gene3D" id="1.50.10.20">
    <property type="match status" value="1"/>
</dbReference>
<name>A0A316E2M3_9BACT</name>
<dbReference type="AlphaFoldDB" id="A0A316E2M3"/>
<evidence type="ECO:0000313" key="2">
    <source>
        <dbReference type="Proteomes" id="UP000245489"/>
    </source>
</evidence>
<dbReference type="GO" id="GO:0031179">
    <property type="term" value="P:peptide modification"/>
    <property type="evidence" value="ECO:0007669"/>
    <property type="project" value="InterPro"/>
</dbReference>
<keyword evidence="2" id="KW-1185">Reference proteome</keyword>
<sequence length="299" mass="34961">MYQLDIPNFAKELISSISSEQVDRIFSQQYEEIVNQIKMEINPNQQSQFSGFWWEENAQRASYWFIKIQMSWNTSGSNFDKTHVFLNNLFETEEIDLSFQNGLMGLLLWLGRENEMIKDLVIEDFIEKATQFLLSKKMKLNANWKQFSFFPEAFDEDTWTSNNTLSWTVGDLHLVKLFYRQSKGDSESKYYEIAENIGLHSTTRVREEQTQITDSSLANGSIGLVVLYNALYQETGQEAYLKSSQYWRMRTEKFLEIELQNGYYAGREDNILDGLAGILMVFQELEKEEISPLLTYLAG</sequence>
<proteinExistence type="predicted"/>
<evidence type="ECO:0000313" key="1">
    <source>
        <dbReference type="EMBL" id="PWK23898.1"/>
    </source>
</evidence>
<dbReference type="SUPFAM" id="SSF158745">
    <property type="entry name" value="LanC-like"/>
    <property type="match status" value="1"/>
</dbReference>
<protein>
    <submittedName>
        <fullName evidence="1">Lanthionine synthetase-like protein</fullName>
    </submittedName>
</protein>